<dbReference type="STRING" id="937775.Metlim_1036"/>
<dbReference type="InterPro" id="IPR051081">
    <property type="entry name" value="HTH_MetalResp_TranReg"/>
</dbReference>
<keyword evidence="4" id="KW-1133">Transmembrane helix</keyword>
<dbReference type="Proteomes" id="UP000005741">
    <property type="component" value="Chromosome"/>
</dbReference>
<keyword evidence="1" id="KW-0805">Transcription regulation</keyword>
<keyword evidence="4" id="KW-0472">Membrane</keyword>
<evidence type="ECO:0000256" key="4">
    <source>
        <dbReference type="SAM" id="Phobius"/>
    </source>
</evidence>
<dbReference type="Gene3D" id="1.10.10.10">
    <property type="entry name" value="Winged helix-like DNA-binding domain superfamily/Winged helix DNA-binding domain"/>
    <property type="match status" value="1"/>
</dbReference>
<dbReference type="AlphaFoldDB" id="H1YZC8"/>
<dbReference type="InterPro" id="IPR011991">
    <property type="entry name" value="ArsR-like_HTH"/>
</dbReference>
<dbReference type="InParanoid" id="H1YZC8"/>
<keyword evidence="2" id="KW-0238">DNA-binding</keyword>
<dbReference type="SMART" id="SM00418">
    <property type="entry name" value="HTH_ARSR"/>
    <property type="match status" value="1"/>
</dbReference>
<dbReference type="SUPFAM" id="SSF46785">
    <property type="entry name" value="Winged helix' DNA-binding domain"/>
    <property type="match status" value="1"/>
</dbReference>
<dbReference type="RefSeq" id="WP_004076883.1">
    <property type="nucleotide sequence ID" value="NZ_CM001436.1"/>
</dbReference>
<proteinExistence type="predicted"/>
<reference evidence="6 7" key="1">
    <citation type="submission" date="2011-10" db="EMBL/GenBank/DDBJ databases">
        <title>The Improved High-Quality Draft genome of Methanoplanus limicola DSM 2279.</title>
        <authorList>
            <consortium name="US DOE Joint Genome Institute (JGI-PGF)"/>
            <person name="Lucas S."/>
            <person name="Copeland A."/>
            <person name="Lapidus A."/>
            <person name="Glavina del Rio T."/>
            <person name="Dalin E."/>
            <person name="Tice H."/>
            <person name="Bruce D."/>
            <person name="Goodwin L."/>
            <person name="Pitluck S."/>
            <person name="Peters L."/>
            <person name="Mikhailova N."/>
            <person name="Lu M."/>
            <person name="Kyrpides N."/>
            <person name="Mavromatis K."/>
            <person name="Ivanova N."/>
            <person name="Markowitz V."/>
            <person name="Cheng J.-F."/>
            <person name="Hugenholtz P."/>
            <person name="Woyke T."/>
            <person name="Wu D."/>
            <person name="Wirth R."/>
            <person name="Brambilla E.-M."/>
            <person name="Klenk H.-P."/>
            <person name="Eisen J.A."/>
        </authorList>
    </citation>
    <scope>NUCLEOTIDE SEQUENCE [LARGE SCALE GENOMIC DNA]</scope>
    <source>
        <strain evidence="6 7">DSM 2279</strain>
    </source>
</reference>
<sequence length="164" mass="18856">MIIDEIILDSKKIGALSSSSRVQILKLLNMRNMTVTEIASTLNYSNSTVHQHLAQLVESGFVDKREDGHKWKYYSLSASGKAILNPAKKYNVFFVLSSLILFTVSIFSIVIYIKGFVVKSDFQPIMHEPLFFFIGELFLLVCIAFLVIFYRRKKYSQILKRYGL</sequence>
<evidence type="ECO:0000313" key="6">
    <source>
        <dbReference type="EMBL" id="EHQ35152.1"/>
    </source>
</evidence>
<name>H1YZC8_9EURY</name>
<dbReference type="PROSITE" id="PS50987">
    <property type="entry name" value="HTH_ARSR_2"/>
    <property type="match status" value="1"/>
</dbReference>
<protein>
    <submittedName>
        <fullName evidence="6">Regulatory protein ArsR</fullName>
    </submittedName>
</protein>
<dbReference type="HOGENOM" id="CLU_127461_0_0_2"/>
<keyword evidence="7" id="KW-1185">Reference proteome</keyword>
<evidence type="ECO:0000256" key="3">
    <source>
        <dbReference type="ARBA" id="ARBA00023163"/>
    </source>
</evidence>
<dbReference type="CDD" id="cd00090">
    <property type="entry name" value="HTH_ARSR"/>
    <property type="match status" value="1"/>
</dbReference>
<dbReference type="EMBL" id="CM001436">
    <property type="protein sequence ID" value="EHQ35152.1"/>
    <property type="molecule type" value="Genomic_DNA"/>
</dbReference>
<organism evidence="6 7">
    <name type="scientific">Methanoplanus limicola DSM 2279</name>
    <dbReference type="NCBI Taxonomy" id="937775"/>
    <lineage>
        <taxon>Archaea</taxon>
        <taxon>Methanobacteriati</taxon>
        <taxon>Methanobacteriota</taxon>
        <taxon>Stenosarchaea group</taxon>
        <taxon>Methanomicrobia</taxon>
        <taxon>Methanomicrobiales</taxon>
        <taxon>Methanomicrobiaceae</taxon>
        <taxon>Methanoplanus</taxon>
    </lineage>
</organism>
<dbReference type="GO" id="GO:0003700">
    <property type="term" value="F:DNA-binding transcription factor activity"/>
    <property type="evidence" value="ECO:0007669"/>
    <property type="project" value="InterPro"/>
</dbReference>
<feature type="transmembrane region" description="Helical" evidence="4">
    <location>
        <begin position="130"/>
        <end position="150"/>
    </location>
</feature>
<keyword evidence="4" id="KW-0812">Transmembrane</keyword>
<dbReference type="PANTHER" id="PTHR33154:SF38">
    <property type="entry name" value="HTH ARSR-TYPE DOMAIN-CONTAINING PROTEIN"/>
    <property type="match status" value="1"/>
</dbReference>
<dbReference type="PRINTS" id="PR00778">
    <property type="entry name" value="HTHARSR"/>
</dbReference>
<keyword evidence="3" id="KW-0804">Transcription</keyword>
<dbReference type="OrthoDB" id="195102at2157"/>
<dbReference type="GO" id="GO:0003677">
    <property type="term" value="F:DNA binding"/>
    <property type="evidence" value="ECO:0007669"/>
    <property type="project" value="UniProtKB-KW"/>
</dbReference>
<dbReference type="InterPro" id="IPR036388">
    <property type="entry name" value="WH-like_DNA-bd_sf"/>
</dbReference>
<evidence type="ECO:0000313" key="7">
    <source>
        <dbReference type="Proteomes" id="UP000005741"/>
    </source>
</evidence>
<dbReference type="NCBIfam" id="NF033788">
    <property type="entry name" value="HTH_metalloreg"/>
    <property type="match status" value="1"/>
</dbReference>
<accession>H1YZC8</accession>
<feature type="domain" description="HTH arsR-type" evidence="5">
    <location>
        <begin position="1"/>
        <end position="95"/>
    </location>
</feature>
<evidence type="ECO:0000256" key="2">
    <source>
        <dbReference type="ARBA" id="ARBA00023125"/>
    </source>
</evidence>
<feature type="transmembrane region" description="Helical" evidence="4">
    <location>
        <begin position="92"/>
        <end position="118"/>
    </location>
</feature>
<gene>
    <name evidence="6" type="ORF">Metlim_1036</name>
</gene>
<dbReference type="Pfam" id="PF01022">
    <property type="entry name" value="HTH_5"/>
    <property type="match status" value="1"/>
</dbReference>
<dbReference type="PANTHER" id="PTHR33154">
    <property type="entry name" value="TRANSCRIPTIONAL REGULATOR, ARSR FAMILY"/>
    <property type="match status" value="1"/>
</dbReference>
<dbReference type="InterPro" id="IPR036390">
    <property type="entry name" value="WH_DNA-bd_sf"/>
</dbReference>
<dbReference type="InterPro" id="IPR001845">
    <property type="entry name" value="HTH_ArsR_DNA-bd_dom"/>
</dbReference>
<evidence type="ECO:0000256" key="1">
    <source>
        <dbReference type="ARBA" id="ARBA00023015"/>
    </source>
</evidence>
<evidence type="ECO:0000259" key="5">
    <source>
        <dbReference type="PROSITE" id="PS50987"/>
    </source>
</evidence>